<dbReference type="PANTHER" id="PTHR43711">
    <property type="entry name" value="TWO-COMPONENT HISTIDINE KINASE"/>
    <property type="match status" value="1"/>
</dbReference>
<organism evidence="9 10">
    <name type="scientific">Pelagicoccus mobilis</name>
    <dbReference type="NCBI Taxonomy" id="415221"/>
    <lineage>
        <taxon>Bacteria</taxon>
        <taxon>Pseudomonadati</taxon>
        <taxon>Verrucomicrobiota</taxon>
        <taxon>Opitutia</taxon>
        <taxon>Puniceicoccales</taxon>
        <taxon>Pelagicoccaceae</taxon>
        <taxon>Pelagicoccus</taxon>
    </lineage>
</organism>
<protein>
    <recommendedName>
        <fullName evidence="2">histidine kinase</fullName>
        <ecNumber evidence="2">2.7.13.3</ecNumber>
    </recommendedName>
</protein>
<keyword evidence="4" id="KW-0808">Transferase</keyword>
<accession>A0A934RRD6</accession>
<evidence type="ECO:0000256" key="4">
    <source>
        <dbReference type="ARBA" id="ARBA00022679"/>
    </source>
</evidence>
<dbReference type="Pfam" id="PF00512">
    <property type="entry name" value="HisKA"/>
    <property type="match status" value="1"/>
</dbReference>
<dbReference type="RefSeq" id="WP_200354362.1">
    <property type="nucleotide sequence ID" value="NZ_JAENIL010000006.1"/>
</dbReference>
<dbReference type="Gene3D" id="2.60.40.10">
    <property type="entry name" value="Immunoglobulins"/>
    <property type="match status" value="1"/>
</dbReference>
<dbReference type="SUPFAM" id="SSF55874">
    <property type="entry name" value="ATPase domain of HSP90 chaperone/DNA topoisomerase II/histidine kinase"/>
    <property type="match status" value="1"/>
</dbReference>
<dbReference type="PANTHER" id="PTHR43711:SF1">
    <property type="entry name" value="HISTIDINE KINASE 1"/>
    <property type="match status" value="1"/>
</dbReference>
<dbReference type="InterPro" id="IPR004358">
    <property type="entry name" value="Sig_transdc_His_kin-like_C"/>
</dbReference>
<dbReference type="Gene3D" id="1.10.287.130">
    <property type="match status" value="1"/>
</dbReference>
<reference evidence="9" key="1">
    <citation type="submission" date="2021-01" db="EMBL/GenBank/DDBJ databases">
        <title>Modified the classification status of verrucomicrobia.</title>
        <authorList>
            <person name="Feng X."/>
        </authorList>
    </citation>
    <scope>NUCLEOTIDE SEQUENCE</scope>
    <source>
        <strain evidence="9">KCTC 13126</strain>
    </source>
</reference>
<dbReference type="InterPro" id="IPR013783">
    <property type="entry name" value="Ig-like_fold"/>
</dbReference>
<name>A0A934RRD6_9BACT</name>
<gene>
    <name evidence="9" type="ORF">JIN87_04650</name>
</gene>
<dbReference type="Proteomes" id="UP000617628">
    <property type="component" value="Unassembled WGS sequence"/>
</dbReference>
<dbReference type="Gene3D" id="3.30.565.10">
    <property type="entry name" value="Histidine kinase-like ATPase, C-terminal domain"/>
    <property type="match status" value="1"/>
</dbReference>
<proteinExistence type="predicted"/>
<keyword evidence="5" id="KW-0418">Kinase</keyword>
<dbReference type="SMART" id="SM00388">
    <property type="entry name" value="HisKA"/>
    <property type="match status" value="1"/>
</dbReference>
<evidence type="ECO:0000256" key="3">
    <source>
        <dbReference type="ARBA" id="ARBA00022553"/>
    </source>
</evidence>
<keyword evidence="7" id="KW-0812">Transmembrane</keyword>
<evidence type="ECO:0000313" key="10">
    <source>
        <dbReference type="Proteomes" id="UP000617628"/>
    </source>
</evidence>
<dbReference type="InterPro" id="IPR003594">
    <property type="entry name" value="HATPase_dom"/>
</dbReference>
<dbReference type="InterPro" id="IPR005467">
    <property type="entry name" value="His_kinase_dom"/>
</dbReference>
<dbReference type="CDD" id="cd16922">
    <property type="entry name" value="HATPase_EvgS-ArcB-TorS-like"/>
    <property type="match status" value="1"/>
</dbReference>
<dbReference type="InterPro" id="IPR003661">
    <property type="entry name" value="HisK_dim/P_dom"/>
</dbReference>
<dbReference type="EC" id="2.7.13.3" evidence="2"/>
<dbReference type="SMART" id="SM00387">
    <property type="entry name" value="HATPase_c"/>
    <property type="match status" value="1"/>
</dbReference>
<dbReference type="PROSITE" id="PS50109">
    <property type="entry name" value="HIS_KIN"/>
    <property type="match status" value="1"/>
</dbReference>
<comment type="caution">
    <text evidence="9">The sequence shown here is derived from an EMBL/GenBank/DDBJ whole genome shotgun (WGS) entry which is preliminary data.</text>
</comment>
<dbReference type="CDD" id="cd00082">
    <property type="entry name" value="HisKA"/>
    <property type="match status" value="1"/>
</dbReference>
<keyword evidence="3" id="KW-0597">Phosphoprotein</keyword>
<dbReference type="SUPFAM" id="SSF47384">
    <property type="entry name" value="Homodimeric domain of signal transducing histidine kinase"/>
    <property type="match status" value="1"/>
</dbReference>
<sequence length="456" mass="50917">MHDLEIVEENLIPGFLPYDFIFESAGVVWLHGEERLVRYDPSVSVPEREDNPGCLVTHVSVSADERVLYPAGEEPLVLPYSKSSIIVHFLANRTLFGESAYFEVRLGQREGDWVSVGSSGSTVFNDLKEGTYRIQVRSVVGDTVGELDEILLLITPPWYRTWWAYLGAAVLICSLVAVGFRLYDAFRKMEQRRLEELVTQRTAELEAAKNAAEESDRLKTSFLQNMSHEIRTPMNAIVGYASLFHLEDEEFTKGERIEYSHAIKNNCESLLTLIDDILDVSVIEAGQLRISSSTFDANELLRDLSVTFSVPDKSSDSPVRLVFHEVNHGEPFLITSDSARLRQILVNLITNALKFTVEGTVDVRLEKGPGDDHVTFKVVDTGIGIEERNLEAIWERFRKIEDDNSVLFRGAGLGLAITRSLVDLLGGTISVESKIGQGSRFVVVVPCGLLLAKDHA</sequence>
<evidence type="ECO:0000259" key="8">
    <source>
        <dbReference type="PROSITE" id="PS50109"/>
    </source>
</evidence>
<keyword evidence="6" id="KW-0902">Two-component regulatory system</keyword>
<dbReference type="InterPro" id="IPR036890">
    <property type="entry name" value="HATPase_C_sf"/>
</dbReference>
<dbReference type="EMBL" id="JAENIL010000006">
    <property type="protein sequence ID" value="MBK1876145.1"/>
    <property type="molecule type" value="Genomic_DNA"/>
</dbReference>
<keyword evidence="7" id="KW-0472">Membrane</keyword>
<evidence type="ECO:0000256" key="2">
    <source>
        <dbReference type="ARBA" id="ARBA00012438"/>
    </source>
</evidence>
<evidence type="ECO:0000256" key="6">
    <source>
        <dbReference type="ARBA" id="ARBA00023012"/>
    </source>
</evidence>
<evidence type="ECO:0000313" key="9">
    <source>
        <dbReference type="EMBL" id="MBK1876145.1"/>
    </source>
</evidence>
<dbReference type="AlphaFoldDB" id="A0A934RRD6"/>
<dbReference type="Pfam" id="PF02518">
    <property type="entry name" value="HATPase_c"/>
    <property type="match status" value="1"/>
</dbReference>
<evidence type="ECO:0000256" key="1">
    <source>
        <dbReference type="ARBA" id="ARBA00000085"/>
    </source>
</evidence>
<dbReference type="InterPro" id="IPR050736">
    <property type="entry name" value="Sensor_HK_Regulatory"/>
</dbReference>
<dbReference type="PRINTS" id="PR00344">
    <property type="entry name" value="BCTRLSENSOR"/>
</dbReference>
<keyword evidence="7" id="KW-1133">Transmembrane helix</keyword>
<comment type="catalytic activity">
    <reaction evidence="1">
        <text>ATP + protein L-histidine = ADP + protein N-phospho-L-histidine.</text>
        <dbReference type="EC" id="2.7.13.3"/>
    </reaction>
</comment>
<feature type="transmembrane region" description="Helical" evidence="7">
    <location>
        <begin position="162"/>
        <end position="183"/>
    </location>
</feature>
<evidence type="ECO:0000256" key="7">
    <source>
        <dbReference type="SAM" id="Phobius"/>
    </source>
</evidence>
<dbReference type="InterPro" id="IPR036097">
    <property type="entry name" value="HisK_dim/P_sf"/>
</dbReference>
<keyword evidence="10" id="KW-1185">Reference proteome</keyword>
<feature type="domain" description="Histidine kinase" evidence="8">
    <location>
        <begin position="225"/>
        <end position="449"/>
    </location>
</feature>
<dbReference type="GO" id="GO:0000155">
    <property type="term" value="F:phosphorelay sensor kinase activity"/>
    <property type="evidence" value="ECO:0007669"/>
    <property type="project" value="InterPro"/>
</dbReference>
<evidence type="ECO:0000256" key="5">
    <source>
        <dbReference type="ARBA" id="ARBA00022777"/>
    </source>
</evidence>